<name>A0A9Q9BVL3_9STAP</name>
<evidence type="ECO:0000256" key="4">
    <source>
        <dbReference type="ARBA" id="ARBA00022726"/>
    </source>
</evidence>
<feature type="binding site" evidence="5">
    <location>
        <begin position="128"/>
        <end position="132"/>
    </location>
    <ligand>
        <name>5-phospho-alpha-D-ribose 1-diphosphate</name>
        <dbReference type="ChEBI" id="CHEBI:58017"/>
    </ligand>
</feature>
<evidence type="ECO:0000313" key="8">
    <source>
        <dbReference type="EMBL" id="KAA1039494.1"/>
    </source>
</evidence>
<comment type="similarity">
    <text evidence="5">Belongs to the purine/pyrimidine phosphoribosyltransferase family. Xpt subfamily.</text>
</comment>
<feature type="domain" description="Phosphoribosyltransferase" evidence="7">
    <location>
        <begin position="34"/>
        <end position="157"/>
    </location>
</feature>
<dbReference type="InterPro" id="IPR029057">
    <property type="entry name" value="PRTase-like"/>
</dbReference>
<dbReference type="InterPro" id="IPR050118">
    <property type="entry name" value="Pur/Pyrimidine_PRTase"/>
</dbReference>
<reference evidence="8 10" key="1">
    <citation type="submission" date="2019-09" db="EMBL/GenBank/DDBJ databases">
        <authorList>
            <person name="Mazhar S."/>
            <person name="Altermann E."/>
            <person name="Hill C."/>
            <person name="Mcauliffe O."/>
        </authorList>
    </citation>
    <scope>NUCLEOTIDE SEQUENCE [LARGE SCALE GENOMIC DNA]</scope>
    <source>
        <strain evidence="8 10">ATCC 51831</strain>
    </source>
</reference>
<evidence type="ECO:0000313" key="10">
    <source>
        <dbReference type="Proteomes" id="UP000295735"/>
    </source>
</evidence>
<dbReference type="SUPFAM" id="SSF53271">
    <property type="entry name" value="PRTase-like"/>
    <property type="match status" value="1"/>
</dbReference>
<reference evidence="9" key="2">
    <citation type="submission" date="2021-04" db="EMBL/GenBank/DDBJ databases">
        <title>Complete Genome Sequences of Macrococcus spp. from dog and cattle.</title>
        <authorList>
            <person name="Schwendener S."/>
            <person name="Perreten V."/>
        </authorList>
    </citation>
    <scope>NUCLEOTIDE SEQUENCE</scope>
    <source>
        <strain evidence="9">Epi0143-OL</strain>
    </source>
</reference>
<dbReference type="RefSeq" id="WP_149458890.1">
    <property type="nucleotide sequence ID" value="NZ_CP073809.1"/>
</dbReference>
<comment type="catalytic activity">
    <reaction evidence="5">
        <text>XMP + diphosphate = xanthine + 5-phospho-alpha-D-ribose 1-diphosphate</text>
        <dbReference type="Rhea" id="RHEA:10800"/>
        <dbReference type="ChEBI" id="CHEBI:17712"/>
        <dbReference type="ChEBI" id="CHEBI:33019"/>
        <dbReference type="ChEBI" id="CHEBI:57464"/>
        <dbReference type="ChEBI" id="CHEBI:58017"/>
        <dbReference type="EC" id="2.4.2.22"/>
    </reaction>
</comment>
<dbReference type="GO" id="GO:0000310">
    <property type="term" value="F:xanthine phosphoribosyltransferase activity"/>
    <property type="evidence" value="ECO:0007669"/>
    <property type="project" value="UniProtKB-UniRule"/>
</dbReference>
<evidence type="ECO:0000313" key="9">
    <source>
        <dbReference type="EMBL" id="UTH13778.1"/>
    </source>
</evidence>
<keyword evidence="2 5" id="KW-0328">Glycosyltransferase</keyword>
<protein>
    <recommendedName>
        <fullName evidence="5 6">Xanthine phosphoribosyltransferase</fullName>
        <shortName evidence="5">XPRTase</shortName>
        <ecNumber evidence="5 6">2.4.2.22</ecNumber>
    </recommendedName>
</protein>
<dbReference type="GO" id="GO:0005737">
    <property type="term" value="C:cytoplasm"/>
    <property type="evidence" value="ECO:0007669"/>
    <property type="project" value="UniProtKB-SubCell"/>
</dbReference>
<evidence type="ECO:0000256" key="5">
    <source>
        <dbReference type="HAMAP-Rule" id="MF_01184"/>
    </source>
</evidence>
<dbReference type="InterPro" id="IPR010079">
    <property type="entry name" value="Xanthine_PRibTrfase"/>
</dbReference>
<comment type="pathway">
    <text evidence="5">Purine metabolism; XMP biosynthesis via salvage pathway; XMP from xanthine: step 1/1.</text>
</comment>
<feature type="binding site" evidence="5">
    <location>
        <position position="156"/>
    </location>
    <ligand>
        <name>xanthine</name>
        <dbReference type="ChEBI" id="CHEBI:17712"/>
    </ligand>
</feature>
<dbReference type="GO" id="GO:0032265">
    <property type="term" value="P:XMP salvage"/>
    <property type="evidence" value="ECO:0007669"/>
    <property type="project" value="UniProtKB-UniRule"/>
</dbReference>
<dbReference type="Gene3D" id="3.40.50.2020">
    <property type="match status" value="1"/>
</dbReference>
<accession>A0A9Q9BVL3</accession>
<sequence length="192" mass="20758">MELLQQKVKDEGVVIDGAILKVDAFLNHQIDAHLMKEVGQTFYNYFNKKGVTKILTIEASGIAPAIMAALVFDVPCLFAKKAVPSTLTEAVYATDIHSYTKNKTSHVVISQKFLSADDNVLIIDDFLANGEAALGLYDLVRQAGADCAGVGIVIEKSFQQGAARLKDEGLDVLSLCRIASLENNKVTLVGEE</sequence>
<proteinExistence type="inferred from homology"/>
<evidence type="ECO:0000256" key="3">
    <source>
        <dbReference type="ARBA" id="ARBA00022679"/>
    </source>
</evidence>
<dbReference type="PANTHER" id="PTHR43864">
    <property type="entry name" value="HYPOXANTHINE/GUANINE PHOSPHORIBOSYLTRANSFERASE"/>
    <property type="match status" value="1"/>
</dbReference>
<dbReference type="PANTHER" id="PTHR43864:SF1">
    <property type="entry name" value="XANTHINE PHOSPHORIBOSYLTRANSFERASE"/>
    <property type="match status" value="1"/>
</dbReference>
<comment type="function">
    <text evidence="5">Converts the preformed base xanthine, a product of nucleic acid breakdown, to xanthosine 5'-monophosphate (XMP), so it can be reused for RNA or DNA synthesis.</text>
</comment>
<keyword evidence="3 5" id="KW-0808">Transferase</keyword>
<dbReference type="NCBIfam" id="NF006671">
    <property type="entry name" value="PRK09219.1"/>
    <property type="match status" value="1"/>
</dbReference>
<dbReference type="NCBIfam" id="TIGR01744">
    <property type="entry name" value="XPRTase"/>
    <property type="match status" value="1"/>
</dbReference>
<evidence type="ECO:0000256" key="1">
    <source>
        <dbReference type="ARBA" id="ARBA00022490"/>
    </source>
</evidence>
<feature type="binding site" evidence="5">
    <location>
        <position position="27"/>
    </location>
    <ligand>
        <name>xanthine</name>
        <dbReference type="ChEBI" id="CHEBI:17712"/>
    </ligand>
</feature>
<dbReference type="InterPro" id="IPR000836">
    <property type="entry name" value="PRTase_dom"/>
</dbReference>
<dbReference type="Pfam" id="PF00156">
    <property type="entry name" value="Pribosyltran"/>
    <property type="match status" value="1"/>
</dbReference>
<gene>
    <name evidence="5 9" type="primary">xpt</name>
    <name evidence="8" type="ORF">ERX35_005290</name>
    <name evidence="9" type="ORF">KFV11_11335</name>
</gene>
<dbReference type="GO" id="GO:0006166">
    <property type="term" value="P:purine ribonucleoside salvage"/>
    <property type="evidence" value="ECO:0007669"/>
    <property type="project" value="UniProtKB-KW"/>
</dbReference>
<dbReference type="AlphaFoldDB" id="A0A9Q9BVL3"/>
<comment type="subcellular location">
    <subcellularLocation>
        <location evidence="5">Cytoplasm</location>
    </subcellularLocation>
</comment>
<evidence type="ECO:0000313" key="11">
    <source>
        <dbReference type="Proteomes" id="UP001057381"/>
    </source>
</evidence>
<dbReference type="OrthoDB" id="9790678at2"/>
<keyword evidence="10" id="KW-1185">Reference proteome</keyword>
<dbReference type="Proteomes" id="UP001057381">
    <property type="component" value="Chromosome"/>
</dbReference>
<keyword evidence="4 5" id="KW-0660">Purine salvage</keyword>
<dbReference type="Proteomes" id="UP000295735">
    <property type="component" value="Unassembled WGS sequence"/>
</dbReference>
<dbReference type="EC" id="2.4.2.22" evidence="5 6"/>
<evidence type="ECO:0000256" key="2">
    <source>
        <dbReference type="ARBA" id="ARBA00022676"/>
    </source>
</evidence>
<comment type="subunit">
    <text evidence="5">Homodimer.</text>
</comment>
<dbReference type="CDD" id="cd06223">
    <property type="entry name" value="PRTases_typeI"/>
    <property type="match status" value="1"/>
</dbReference>
<dbReference type="GO" id="GO:0046110">
    <property type="term" value="P:xanthine metabolic process"/>
    <property type="evidence" value="ECO:0007669"/>
    <property type="project" value="UniProtKB-UniRule"/>
</dbReference>
<evidence type="ECO:0000256" key="6">
    <source>
        <dbReference type="NCBIfam" id="TIGR01744"/>
    </source>
</evidence>
<dbReference type="HAMAP" id="MF_01184">
    <property type="entry name" value="XPRTase"/>
    <property type="match status" value="1"/>
</dbReference>
<evidence type="ECO:0000259" key="7">
    <source>
        <dbReference type="Pfam" id="PF00156"/>
    </source>
</evidence>
<keyword evidence="1 5" id="KW-0963">Cytoplasm</keyword>
<organism evidence="9 11">
    <name type="scientific">Macrococcus equipercicus</name>
    <dbReference type="NCBI Taxonomy" id="69967"/>
    <lineage>
        <taxon>Bacteria</taxon>
        <taxon>Bacillati</taxon>
        <taxon>Bacillota</taxon>
        <taxon>Bacilli</taxon>
        <taxon>Bacillales</taxon>
        <taxon>Staphylococcaceae</taxon>
        <taxon>Macrococcus</taxon>
    </lineage>
</organism>
<dbReference type="EMBL" id="SCWC02000003">
    <property type="protein sequence ID" value="KAA1039494.1"/>
    <property type="molecule type" value="Genomic_DNA"/>
</dbReference>
<dbReference type="KEGG" id="mequ:KFV11_11335"/>
<feature type="binding site" evidence="5">
    <location>
        <position position="20"/>
    </location>
    <ligand>
        <name>xanthine</name>
        <dbReference type="ChEBI" id="CHEBI:17712"/>
    </ligand>
</feature>
<dbReference type="EMBL" id="CP073809">
    <property type="protein sequence ID" value="UTH13778.1"/>
    <property type="molecule type" value="Genomic_DNA"/>
</dbReference>